<keyword evidence="2" id="KW-1185">Reference proteome</keyword>
<dbReference type="OrthoDB" id="2680436at2"/>
<accession>A0A1Y0IKC9</accession>
<evidence type="ECO:0000313" key="1">
    <source>
        <dbReference type="EMBL" id="ARU59814.1"/>
    </source>
</evidence>
<protein>
    <submittedName>
        <fullName evidence="1">Uncharacterized protein</fullName>
    </submittedName>
</protein>
<dbReference type="AlphaFoldDB" id="A0A1Y0IKC9"/>
<dbReference type="KEGG" id="tum:CBW65_01170"/>
<proteinExistence type="predicted"/>
<dbReference type="Proteomes" id="UP000195437">
    <property type="component" value="Chromosome"/>
</dbReference>
<evidence type="ECO:0000313" key="2">
    <source>
        <dbReference type="Proteomes" id="UP000195437"/>
    </source>
</evidence>
<name>A0A1Y0IKC9_9BACL</name>
<reference evidence="2" key="1">
    <citation type="submission" date="2017-05" db="EMBL/GenBank/DDBJ databases">
        <authorList>
            <person name="Sung H."/>
        </authorList>
    </citation>
    <scope>NUCLEOTIDE SEQUENCE [LARGE SCALE GENOMIC DNA]</scope>
    <source>
        <strain evidence="2">AR23208</strain>
    </source>
</reference>
<gene>
    <name evidence="1" type="ORF">CBW65_01170</name>
</gene>
<organism evidence="1 2">
    <name type="scientific">Tumebacillus avium</name>
    <dbReference type="NCBI Taxonomy" id="1903704"/>
    <lineage>
        <taxon>Bacteria</taxon>
        <taxon>Bacillati</taxon>
        <taxon>Bacillota</taxon>
        <taxon>Bacilli</taxon>
        <taxon>Bacillales</taxon>
        <taxon>Alicyclobacillaceae</taxon>
        <taxon>Tumebacillus</taxon>
    </lineage>
</organism>
<dbReference type="EMBL" id="CP021434">
    <property type="protein sequence ID" value="ARU59814.1"/>
    <property type="molecule type" value="Genomic_DNA"/>
</dbReference>
<dbReference type="RefSeq" id="WP_087455202.1">
    <property type="nucleotide sequence ID" value="NZ_CP021434.1"/>
</dbReference>
<sequence>MRYTVVPIIHDEPLTFGAQHLPLDGAEGEQWKKAMQSLHPRLLPSLKENALLSEEESEFCVAGGIFDYERGRELVIDGTELRLSHCAENFFDFLMSPEDCLRVLAERVEHVPQINSTEEHRERLAMLTSWWEQGFRVLMLQHQ</sequence>